<comment type="function">
    <text evidence="8">Involved in cellular auxin homeostasis by regulating auxin metabolism. Regulates intracellular auxin accumulation at the endoplasmic reticulum and thus auxin availability for nuclear auxin signaling.</text>
</comment>
<evidence type="ECO:0000256" key="2">
    <source>
        <dbReference type="ARBA" id="ARBA00022448"/>
    </source>
</evidence>
<keyword evidence="6 10" id="KW-0472">Membrane</keyword>
<keyword evidence="3 10" id="KW-0812">Transmembrane</keyword>
<proteinExistence type="inferred from homology"/>
<feature type="transmembrane region" description="Helical" evidence="10">
    <location>
        <begin position="106"/>
        <end position="127"/>
    </location>
</feature>
<evidence type="ECO:0000256" key="9">
    <source>
        <dbReference type="ARBA" id="ARBA00025752"/>
    </source>
</evidence>
<name>A0A7N0UGP4_KALFE</name>
<protein>
    <submittedName>
        <fullName evidence="11">Uncharacterized protein</fullName>
    </submittedName>
</protein>
<evidence type="ECO:0000256" key="6">
    <source>
        <dbReference type="ARBA" id="ARBA00023136"/>
    </source>
</evidence>
<feature type="transmembrane region" description="Helical" evidence="10">
    <location>
        <begin position="385"/>
        <end position="406"/>
    </location>
</feature>
<dbReference type="InterPro" id="IPR045033">
    <property type="entry name" value="PILS1/3/4/5/7"/>
</dbReference>
<keyword evidence="7" id="KW-0927">Auxin signaling pathway</keyword>
<dbReference type="EnsemblPlants" id="Kaladp0067s0200.1.v1.1">
    <property type="protein sequence ID" value="Kaladp0067s0200.1.v1.1"/>
    <property type="gene ID" value="Kaladp0067s0200.v1.1"/>
</dbReference>
<dbReference type="PANTHER" id="PTHR31651:SF33">
    <property type="entry name" value="PROTEIN PIN-LIKES 1"/>
    <property type="match status" value="1"/>
</dbReference>
<keyword evidence="12" id="KW-1185">Reference proteome</keyword>
<dbReference type="InterPro" id="IPR004776">
    <property type="entry name" value="Mem_transp_PIN-like"/>
</dbReference>
<evidence type="ECO:0000256" key="4">
    <source>
        <dbReference type="ARBA" id="ARBA00022824"/>
    </source>
</evidence>
<evidence type="ECO:0000256" key="3">
    <source>
        <dbReference type="ARBA" id="ARBA00022692"/>
    </source>
</evidence>
<feature type="transmembrane region" description="Helical" evidence="10">
    <location>
        <begin position="315"/>
        <end position="335"/>
    </location>
</feature>
<dbReference type="OMA" id="KGAMHLS"/>
<feature type="transmembrane region" description="Helical" evidence="10">
    <location>
        <begin position="355"/>
        <end position="373"/>
    </location>
</feature>
<feature type="transmembrane region" description="Helical" evidence="10">
    <location>
        <begin position="245"/>
        <end position="265"/>
    </location>
</feature>
<dbReference type="Proteomes" id="UP000594263">
    <property type="component" value="Unplaced"/>
</dbReference>
<dbReference type="GO" id="GO:0080162">
    <property type="term" value="P:endoplasmic reticulum to cytosol auxin transport"/>
    <property type="evidence" value="ECO:0007669"/>
    <property type="project" value="InterPro"/>
</dbReference>
<evidence type="ECO:0000313" key="11">
    <source>
        <dbReference type="EnsemblPlants" id="Kaladp0067s0200.1.v1.1"/>
    </source>
</evidence>
<feature type="transmembrane region" description="Helical" evidence="10">
    <location>
        <begin position="285"/>
        <end position="303"/>
    </location>
</feature>
<sequence>MGLLDLFLVASMPVVKVLLITALGSFLALDSIGILGDVARKNLNTVVFFVYNPSLVGVNLARAVTWESVVLMWFMPFNILITFILGSALGWLLVKVTGAPQRLKGLIIGCCAAGNLGNLPLIIVPAVCREKASPFGDPDVCHSYGMAYVALSMAVGAVFLWSYVYNIVRVSSREVQKVIKANSSINQNEVTLIQVDESTEPLLDQSSEGKLASCAIESTVKAPVSEHNIVGWLTMLAQKMNLKRILAPSTIGAVVGFIVGVIPQLRILLIGSGAPLRAVQDSVSMLGDAAIPSVTLIMGGNLLRGMKGDGVEAPVIVGVIGVRYILLPIMGTLIVKGGVHLGLVQSDPLFQFVLLLQYALPPAMNIGTITQLFGTGESECSVIMLWTYSLASVALTLWSTFFMWFVA</sequence>
<evidence type="ECO:0000256" key="7">
    <source>
        <dbReference type="ARBA" id="ARBA00023294"/>
    </source>
</evidence>
<dbReference type="AlphaFoldDB" id="A0A7N0UGP4"/>
<keyword evidence="4" id="KW-0256">Endoplasmic reticulum</keyword>
<dbReference type="GO" id="GO:0005789">
    <property type="term" value="C:endoplasmic reticulum membrane"/>
    <property type="evidence" value="ECO:0007669"/>
    <property type="project" value="UniProtKB-SubCell"/>
</dbReference>
<dbReference type="Gramene" id="Kaladp0067s0200.1.v1.1">
    <property type="protein sequence ID" value="Kaladp0067s0200.1.v1.1"/>
    <property type="gene ID" value="Kaladp0067s0200.v1.1"/>
</dbReference>
<evidence type="ECO:0000256" key="5">
    <source>
        <dbReference type="ARBA" id="ARBA00022989"/>
    </source>
</evidence>
<reference evidence="11" key="1">
    <citation type="submission" date="2021-01" db="UniProtKB">
        <authorList>
            <consortium name="EnsemblPlants"/>
        </authorList>
    </citation>
    <scope>IDENTIFICATION</scope>
</reference>
<feature type="transmembrane region" description="Helical" evidence="10">
    <location>
        <begin position="147"/>
        <end position="168"/>
    </location>
</feature>
<feature type="transmembrane region" description="Helical" evidence="10">
    <location>
        <begin position="73"/>
        <end position="94"/>
    </location>
</feature>
<keyword evidence="5 10" id="KW-1133">Transmembrane helix</keyword>
<comment type="similarity">
    <text evidence="9">Belongs to the auxin efflux carrier (TC 2.A.69.2) family.</text>
</comment>
<feature type="transmembrane region" description="Helical" evidence="10">
    <location>
        <begin position="6"/>
        <end position="29"/>
    </location>
</feature>
<accession>A0A7N0UGP4</accession>
<comment type="subcellular location">
    <subcellularLocation>
        <location evidence="1">Endoplasmic reticulum membrane</location>
        <topology evidence="1">Multi-pass membrane protein</topology>
    </subcellularLocation>
</comment>
<evidence type="ECO:0000313" key="12">
    <source>
        <dbReference type="Proteomes" id="UP000594263"/>
    </source>
</evidence>
<keyword evidence="2" id="KW-0813">Transport</keyword>
<dbReference type="PANTHER" id="PTHR31651">
    <property type="match status" value="1"/>
</dbReference>
<evidence type="ECO:0000256" key="1">
    <source>
        <dbReference type="ARBA" id="ARBA00004477"/>
    </source>
</evidence>
<evidence type="ECO:0000256" key="10">
    <source>
        <dbReference type="SAM" id="Phobius"/>
    </source>
</evidence>
<dbReference type="Pfam" id="PF03547">
    <property type="entry name" value="Mem_trans"/>
    <property type="match status" value="1"/>
</dbReference>
<organism evidence="11 12">
    <name type="scientific">Kalanchoe fedtschenkoi</name>
    <name type="common">Lavender scallops</name>
    <name type="synonym">South American air plant</name>
    <dbReference type="NCBI Taxonomy" id="63787"/>
    <lineage>
        <taxon>Eukaryota</taxon>
        <taxon>Viridiplantae</taxon>
        <taxon>Streptophyta</taxon>
        <taxon>Embryophyta</taxon>
        <taxon>Tracheophyta</taxon>
        <taxon>Spermatophyta</taxon>
        <taxon>Magnoliopsida</taxon>
        <taxon>eudicotyledons</taxon>
        <taxon>Gunneridae</taxon>
        <taxon>Pentapetalae</taxon>
        <taxon>Saxifragales</taxon>
        <taxon>Crassulaceae</taxon>
        <taxon>Kalanchoe</taxon>
    </lineage>
</organism>
<evidence type="ECO:0000256" key="8">
    <source>
        <dbReference type="ARBA" id="ARBA00025100"/>
    </source>
</evidence>
<dbReference type="GO" id="GO:0009734">
    <property type="term" value="P:auxin-activated signaling pathway"/>
    <property type="evidence" value="ECO:0007669"/>
    <property type="project" value="UniProtKB-KW"/>
</dbReference>